<dbReference type="Proteomes" id="UP000054988">
    <property type="component" value="Unassembled WGS sequence"/>
</dbReference>
<dbReference type="PANTHER" id="PTHR10933">
    <property type="entry name" value="IMMUNOGLOBULIN-BINDING PROTEIN 1"/>
    <property type="match status" value="1"/>
</dbReference>
<dbReference type="Gene3D" id="1.25.40.540">
    <property type="entry name" value="TAP42-like family"/>
    <property type="match status" value="1"/>
</dbReference>
<evidence type="ECO:0000256" key="1">
    <source>
        <dbReference type="SAM" id="MobiDB-lite"/>
    </source>
</evidence>
<accession>A0A0W0GDV5</accession>
<sequence>MSSVPISVLFSRSLSAVSKSLKLPNIEDETQELVQSSLQDLFTLQSCITGLSLFSPNETVEDISTRDLIYLLVPFVLSEVQGRVRTTEREDRLESLNKSERYLKSFLSLLDNYQIIPQDEMALYEQKSSSIANPAGRRELKIKQYQKEKDLRARIEAVRKRRSQKPIQSEISNDFDLIASLLPSPKASTTTTEDNDEEDSETDQILREAILLLIRLCFTQTHSQLQSMEQELELLRTAPPRLLPPRPSEDSQEGRREKQKEIDRGMWKLDLPSVGGPDGKGPLMDTTGKPLRPFTILPSGAADRARLQAQIFRPDHNLPTMTVDEYLEIERQRGKFISGGGPASEATLTTSEQLTLHSEMDGTRDGEEKAEAKRQKDEKWAVFTDANPKGAGNTMNRG</sequence>
<comment type="caution">
    <text evidence="2">The sequence shown here is derived from an EMBL/GenBank/DDBJ whole genome shotgun (WGS) entry which is preliminary data.</text>
</comment>
<feature type="region of interest" description="Disordered" evidence="1">
    <location>
        <begin position="236"/>
        <end position="263"/>
    </location>
</feature>
<feature type="compositionally biased region" description="Basic and acidic residues" evidence="1">
    <location>
        <begin position="358"/>
        <end position="380"/>
    </location>
</feature>
<name>A0A0W0GDV5_MONRR</name>
<proteinExistence type="predicted"/>
<reference evidence="2 3" key="1">
    <citation type="submission" date="2015-12" db="EMBL/GenBank/DDBJ databases">
        <title>Draft genome sequence of Moniliophthora roreri, the causal agent of frosty pod rot of cacao.</title>
        <authorList>
            <person name="Aime M.C."/>
            <person name="Diaz-Valderrama J.R."/>
            <person name="Kijpornyongpan T."/>
            <person name="Phillips-Mora W."/>
        </authorList>
    </citation>
    <scope>NUCLEOTIDE SEQUENCE [LARGE SCALE GENOMIC DNA]</scope>
    <source>
        <strain evidence="2 3">MCA 2952</strain>
    </source>
</reference>
<feature type="region of interest" description="Disordered" evidence="1">
    <location>
        <begin position="337"/>
        <end position="398"/>
    </location>
</feature>
<dbReference type="PANTHER" id="PTHR10933:SF9">
    <property type="entry name" value="IMMUNOGLOBULIN-BINDING PROTEIN 1"/>
    <property type="match status" value="1"/>
</dbReference>
<dbReference type="eggNOG" id="KOG2830">
    <property type="taxonomic scope" value="Eukaryota"/>
</dbReference>
<organism evidence="2 3">
    <name type="scientific">Moniliophthora roreri</name>
    <name type="common">Frosty pod rot fungus</name>
    <name type="synonym">Monilia roreri</name>
    <dbReference type="NCBI Taxonomy" id="221103"/>
    <lineage>
        <taxon>Eukaryota</taxon>
        <taxon>Fungi</taxon>
        <taxon>Dikarya</taxon>
        <taxon>Basidiomycota</taxon>
        <taxon>Agaricomycotina</taxon>
        <taxon>Agaricomycetes</taxon>
        <taxon>Agaricomycetidae</taxon>
        <taxon>Agaricales</taxon>
        <taxon>Marasmiineae</taxon>
        <taxon>Marasmiaceae</taxon>
        <taxon>Moniliophthora</taxon>
    </lineage>
</organism>
<dbReference type="GO" id="GO:0035303">
    <property type="term" value="P:regulation of dephosphorylation"/>
    <property type="evidence" value="ECO:0007669"/>
    <property type="project" value="TreeGrafter"/>
</dbReference>
<dbReference type="AlphaFoldDB" id="A0A0W0GDV5"/>
<dbReference type="Pfam" id="PF04177">
    <property type="entry name" value="TAP42"/>
    <property type="match status" value="1"/>
</dbReference>
<evidence type="ECO:0000313" key="3">
    <source>
        <dbReference type="Proteomes" id="UP000054988"/>
    </source>
</evidence>
<evidence type="ECO:0000313" key="2">
    <source>
        <dbReference type="EMBL" id="KTB46753.1"/>
    </source>
</evidence>
<dbReference type="GO" id="GO:0009966">
    <property type="term" value="P:regulation of signal transduction"/>
    <property type="evidence" value="ECO:0007669"/>
    <property type="project" value="InterPro"/>
</dbReference>
<dbReference type="GO" id="GO:0005829">
    <property type="term" value="C:cytosol"/>
    <property type="evidence" value="ECO:0007669"/>
    <property type="project" value="TreeGrafter"/>
</dbReference>
<protein>
    <recommendedName>
        <fullName evidence="4">Serine threonine protein phosphatase pp2a-associated protein</fullName>
    </recommendedName>
</protein>
<evidence type="ECO:0008006" key="4">
    <source>
        <dbReference type="Google" id="ProtNLM"/>
    </source>
</evidence>
<feature type="compositionally biased region" description="Acidic residues" evidence="1">
    <location>
        <begin position="193"/>
        <end position="202"/>
    </location>
</feature>
<dbReference type="GO" id="GO:0051721">
    <property type="term" value="F:protein phosphatase 2A binding"/>
    <property type="evidence" value="ECO:0007669"/>
    <property type="project" value="TreeGrafter"/>
</dbReference>
<dbReference type="InterPro" id="IPR007304">
    <property type="entry name" value="TAP46-like"/>
</dbReference>
<dbReference type="InterPro" id="IPR038511">
    <property type="entry name" value="TAP42/TAP46-like_sf"/>
</dbReference>
<gene>
    <name evidence="2" type="ORF">WG66_684</name>
</gene>
<feature type="compositionally biased region" description="Basic and acidic residues" evidence="1">
    <location>
        <begin position="247"/>
        <end position="263"/>
    </location>
</feature>
<feature type="region of interest" description="Disordered" evidence="1">
    <location>
        <begin position="183"/>
        <end position="202"/>
    </location>
</feature>
<dbReference type="EMBL" id="LATX01000267">
    <property type="protein sequence ID" value="KTB46753.1"/>
    <property type="molecule type" value="Genomic_DNA"/>
</dbReference>
<feature type="compositionally biased region" description="Polar residues" evidence="1">
    <location>
        <begin position="346"/>
        <end position="356"/>
    </location>
</feature>